<accession>A0AC59YHS3</accession>
<evidence type="ECO:0000313" key="2">
    <source>
        <dbReference type="Proteomes" id="UP001162501"/>
    </source>
</evidence>
<organism evidence="1 2">
    <name type="scientific">Rangifer tarandus platyrhynchus</name>
    <name type="common">Svalbard reindeer</name>
    <dbReference type="NCBI Taxonomy" id="3082113"/>
    <lineage>
        <taxon>Eukaryota</taxon>
        <taxon>Metazoa</taxon>
        <taxon>Chordata</taxon>
        <taxon>Craniata</taxon>
        <taxon>Vertebrata</taxon>
        <taxon>Euteleostomi</taxon>
        <taxon>Mammalia</taxon>
        <taxon>Eutheria</taxon>
        <taxon>Laurasiatheria</taxon>
        <taxon>Artiodactyla</taxon>
        <taxon>Ruminantia</taxon>
        <taxon>Pecora</taxon>
        <taxon>Cervidae</taxon>
        <taxon>Odocoileinae</taxon>
        <taxon>Rangifer</taxon>
    </lineage>
</organism>
<gene>
    <name evidence="1" type="ORF">MRATA1EN22A_LOCUS6109</name>
</gene>
<evidence type="ECO:0000313" key="1">
    <source>
        <dbReference type="EMBL" id="CAM9692609.1"/>
    </source>
</evidence>
<sequence>MEVSMEDSEDDLVDDGELLKALEEEQGGVRWIEGATSIQTSRIATLDGSRVPSCSPVLYIQPADSYYTGTSDVVTLLFETFC</sequence>
<reference evidence="1" key="2">
    <citation type="submission" date="2025-03" db="EMBL/GenBank/DDBJ databases">
        <authorList>
            <consortium name="ELIXIR-Norway"/>
            <consortium name="Elixir Norway"/>
        </authorList>
    </citation>
    <scope>NUCLEOTIDE SEQUENCE</scope>
</reference>
<proteinExistence type="predicted"/>
<protein>
    <submittedName>
        <fullName evidence="1">Uncharacterized protein</fullName>
    </submittedName>
</protein>
<dbReference type="Proteomes" id="UP001162501">
    <property type="component" value="Chromosome 15"/>
</dbReference>
<reference evidence="1" key="1">
    <citation type="submission" date="2023-05" db="EMBL/GenBank/DDBJ databases">
        <authorList>
            <consortium name="ELIXIR-Norway"/>
        </authorList>
    </citation>
    <scope>NUCLEOTIDE SEQUENCE</scope>
</reference>
<name>A0AC59YHS3_RANTA</name>
<dbReference type="EMBL" id="OX596099">
    <property type="protein sequence ID" value="CAM9692609.1"/>
    <property type="molecule type" value="Genomic_DNA"/>
</dbReference>